<gene>
    <name evidence="1" type="ORF">CHLNCDRAFT_144060</name>
</gene>
<dbReference type="GeneID" id="17355937"/>
<name>E1ZBT3_CHLVA</name>
<dbReference type="PANTHER" id="PTHR12616">
    <property type="entry name" value="VACUOLAR PROTEIN SORTING VPS41"/>
    <property type="match status" value="1"/>
</dbReference>
<evidence type="ECO:0000313" key="2">
    <source>
        <dbReference type="Proteomes" id="UP000008141"/>
    </source>
</evidence>
<dbReference type="RefSeq" id="XP_005848797.1">
    <property type="nucleotide sequence ID" value="XM_005848735.1"/>
</dbReference>
<dbReference type="EMBL" id="GL433841">
    <property type="protein sequence ID" value="EFN56695.1"/>
    <property type="molecule type" value="Genomic_DNA"/>
</dbReference>
<dbReference type="AlphaFoldDB" id="E1ZBT3"/>
<dbReference type="KEGG" id="cvr:CHLNCDRAFT_144060"/>
<reference evidence="1 2" key="1">
    <citation type="journal article" date="2010" name="Plant Cell">
        <title>The Chlorella variabilis NC64A genome reveals adaptation to photosymbiosis, coevolution with viruses, and cryptic sex.</title>
        <authorList>
            <person name="Blanc G."/>
            <person name="Duncan G."/>
            <person name="Agarkova I."/>
            <person name="Borodovsky M."/>
            <person name="Gurnon J."/>
            <person name="Kuo A."/>
            <person name="Lindquist E."/>
            <person name="Lucas S."/>
            <person name="Pangilinan J."/>
            <person name="Polle J."/>
            <person name="Salamov A."/>
            <person name="Terry A."/>
            <person name="Yamada T."/>
            <person name="Dunigan D.D."/>
            <person name="Grigoriev I.V."/>
            <person name="Claverie J.M."/>
            <person name="Van Etten J.L."/>
        </authorList>
    </citation>
    <scope>NUCLEOTIDE SEQUENCE [LARGE SCALE GENOMIC DNA]</scope>
    <source>
        <strain evidence="1 2">NC64A</strain>
    </source>
</reference>
<proteinExistence type="predicted"/>
<sequence length="453" mass="50005">MCEEEREAVFCDVVSAAGSSMTPVDQQQAIFLARRVGFRQAEAPFKYIRDVLAEPKLTQQQRDAFKAATLRLAPRLLLLDAASASQLMLDCFPERQQALLAQLEQHPDQQFSFLKSLLAIQQCQQQGGINGSSNTPLKTSSQSPALSALLGDMGVANLYLRLLCQYEPQSVLAYLQTHDAYGVDECLQHCLRHGIQDGAAFLLERRGDVHSALSIHIQNLDKANRYLAWAVRTRHLDLAGAAAAAIAAATDGTSGLRKYSQDRVALDSSSTASLYQEYETAAVLGIAEQATTDPLQQLWFQVLQCYVVLLRELQQEESQLVEQQQQQPVATDALRQQRWQLELLQELFTGFLEEVIGSMAGQVPLKNIADIIMQQYGKDQWGDFKGILVGLLTACGAELSILKCANNVTARIFWLVGTGSACAQFLLPQQMATVHWPKKEGAIKELQVAAVLE</sequence>
<organism evidence="2">
    <name type="scientific">Chlorella variabilis</name>
    <name type="common">Green alga</name>
    <dbReference type="NCBI Taxonomy" id="554065"/>
    <lineage>
        <taxon>Eukaryota</taxon>
        <taxon>Viridiplantae</taxon>
        <taxon>Chlorophyta</taxon>
        <taxon>core chlorophytes</taxon>
        <taxon>Trebouxiophyceae</taxon>
        <taxon>Chlorellales</taxon>
        <taxon>Chlorellaceae</taxon>
        <taxon>Chlorella clade</taxon>
        <taxon>Chlorella</taxon>
    </lineage>
</organism>
<evidence type="ECO:0000313" key="1">
    <source>
        <dbReference type="EMBL" id="EFN56695.1"/>
    </source>
</evidence>
<dbReference type="GO" id="GO:0005770">
    <property type="term" value="C:late endosome"/>
    <property type="evidence" value="ECO:0007669"/>
    <property type="project" value="TreeGrafter"/>
</dbReference>
<dbReference type="STRING" id="554065.E1ZBT3"/>
<accession>E1ZBT3</accession>
<protein>
    <submittedName>
        <fullName evidence="1">Uncharacterized protein</fullName>
    </submittedName>
</protein>
<dbReference type="InParanoid" id="E1ZBT3"/>
<dbReference type="GO" id="GO:0034058">
    <property type="term" value="P:endosomal vesicle fusion"/>
    <property type="evidence" value="ECO:0007669"/>
    <property type="project" value="TreeGrafter"/>
</dbReference>
<dbReference type="OrthoDB" id="289913at2759"/>
<dbReference type="Proteomes" id="UP000008141">
    <property type="component" value="Unassembled WGS sequence"/>
</dbReference>
<keyword evidence="2" id="KW-1185">Reference proteome</keyword>
<dbReference type="eggNOG" id="KOG2079">
    <property type="taxonomic scope" value="Eukaryota"/>
</dbReference>
<dbReference type="GO" id="GO:0006623">
    <property type="term" value="P:protein targeting to vacuole"/>
    <property type="evidence" value="ECO:0007669"/>
    <property type="project" value="InterPro"/>
</dbReference>
<dbReference type="InterPro" id="IPR045111">
    <property type="entry name" value="Vps41/Vps8"/>
</dbReference>
<dbReference type="GO" id="GO:0030897">
    <property type="term" value="C:HOPS complex"/>
    <property type="evidence" value="ECO:0007669"/>
    <property type="project" value="TreeGrafter"/>
</dbReference>
<dbReference type="PANTHER" id="PTHR12616:SF8">
    <property type="entry name" value="VACUOLAR PROTEIN SORTING-ASSOCIATED PROTEIN 8 HOMOLOG"/>
    <property type="match status" value="1"/>
</dbReference>